<sequence length="81" mass="9038">MADGLTEPVSQSSAVKRTLPMGIITSYVIVVGVQDFYFWESNNCTGKSGHSQRGDHHDDLGVFSEFLGDICHWLSTRKTIY</sequence>
<name>A0AAV4ESE9_9GAST</name>
<accession>A0AAV4ESE9</accession>
<dbReference type="AlphaFoldDB" id="A0AAV4ESE9"/>
<evidence type="ECO:0000313" key="2">
    <source>
        <dbReference type="Proteomes" id="UP000762676"/>
    </source>
</evidence>
<proteinExistence type="predicted"/>
<protein>
    <submittedName>
        <fullName evidence="1">Uncharacterized protein</fullName>
    </submittedName>
</protein>
<dbReference type="EMBL" id="BMAT01010941">
    <property type="protein sequence ID" value="GFR63624.1"/>
    <property type="molecule type" value="Genomic_DNA"/>
</dbReference>
<gene>
    <name evidence="1" type="ORF">ElyMa_005487200</name>
</gene>
<reference evidence="1 2" key="1">
    <citation type="journal article" date="2021" name="Elife">
        <title>Chloroplast acquisition without the gene transfer in kleptoplastic sea slugs, Plakobranchus ocellatus.</title>
        <authorList>
            <person name="Maeda T."/>
            <person name="Takahashi S."/>
            <person name="Yoshida T."/>
            <person name="Shimamura S."/>
            <person name="Takaki Y."/>
            <person name="Nagai Y."/>
            <person name="Toyoda A."/>
            <person name="Suzuki Y."/>
            <person name="Arimoto A."/>
            <person name="Ishii H."/>
            <person name="Satoh N."/>
            <person name="Nishiyama T."/>
            <person name="Hasebe M."/>
            <person name="Maruyama T."/>
            <person name="Minagawa J."/>
            <person name="Obokata J."/>
            <person name="Shigenobu S."/>
        </authorList>
    </citation>
    <scope>NUCLEOTIDE SEQUENCE [LARGE SCALE GENOMIC DNA]</scope>
</reference>
<keyword evidence="2" id="KW-1185">Reference proteome</keyword>
<dbReference type="Proteomes" id="UP000762676">
    <property type="component" value="Unassembled WGS sequence"/>
</dbReference>
<organism evidence="1 2">
    <name type="scientific">Elysia marginata</name>
    <dbReference type="NCBI Taxonomy" id="1093978"/>
    <lineage>
        <taxon>Eukaryota</taxon>
        <taxon>Metazoa</taxon>
        <taxon>Spiralia</taxon>
        <taxon>Lophotrochozoa</taxon>
        <taxon>Mollusca</taxon>
        <taxon>Gastropoda</taxon>
        <taxon>Heterobranchia</taxon>
        <taxon>Euthyneura</taxon>
        <taxon>Panpulmonata</taxon>
        <taxon>Sacoglossa</taxon>
        <taxon>Placobranchoidea</taxon>
        <taxon>Plakobranchidae</taxon>
        <taxon>Elysia</taxon>
    </lineage>
</organism>
<comment type="caution">
    <text evidence="1">The sequence shown here is derived from an EMBL/GenBank/DDBJ whole genome shotgun (WGS) entry which is preliminary data.</text>
</comment>
<evidence type="ECO:0000313" key="1">
    <source>
        <dbReference type="EMBL" id="GFR63624.1"/>
    </source>
</evidence>